<evidence type="ECO:0000313" key="1">
    <source>
        <dbReference type="EMBL" id="QHT78072.1"/>
    </source>
</evidence>
<protein>
    <submittedName>
        <fullName evidence="1">Uncharacterized protein</fullName>
    </submittedName>
</protein>
<organism evidence="1">
    <name type="scientific">viral metagenome</name>
    <dbReference type="NCBI Taxonomy" id="1070528"/>
    <lineage>
        <taxon>unclassified sequences</taxon>
        <taxon>metagenomes</taxon>
        <taxon>organismal metagenomes</taxon>
    </lineage>
</organism>
<dbReference type="EMBL" id="MN739929">
    <property type="protein sequence ID" value="QHT78072.1"/>
    <property type="molecule type" value="Genomic_DNA"/>
</dbReference>
<dbReference type="AlphaFoldDB" id="A0A6C0HBT2"/>
<sequence>MSCLGPNYNPVPTKEWYRFQNRCPSVLFNSSQNIINIANALPQSYEYNVAVYKKGNVLQYKKNSANLTKNQRYSQIAKGMWTNRTKTWASQSESVTNANSDLLKQVNYDTVIVPNYSVDGTEIIAPVLSTSVITSCLPIVPKSYPALPITTNRNANNFVLPPPPTSPPANSIIMPPYVYRPKIITPAAIQTGGSLIGTITSNPCTGKILQQTYIQECYSTSESDVPGPETILCWNDGLQTYYPKTKLTYGTSGNKWPTNAKLIFSANSIKPVNKPVISLLPTSYY</sequence>
<proteinExistence type="predicted"/>
<reference evidence="1" key="1">
    <citation type="journal article" date="2020" name="Nature">
        <title>Giant virus diversity and host interactions through global metagenomics.</title>
        <authorList>
            <person name="Schulz F."/>
            <person name="Roux S."/>
            <person name="Paez-Espino D."/>
            <person name="Jungbluth S."/>
            <person name="Walsh D.A."/>
            <person name="Denef V.J."/>
            <person name="McMahon K.D."/>
            <person name="Konstantinidis K.T."/>
            <person name="Eloe-Fadrosh E.A."/>
            <person name="Kyrpides N.C."/>
            <person name="Woyke T."/>
        </authorList>
    </citation>
    <scope>NUCLEOTIDE SEQUENCE</scope>
    <source>
        <strain evidence="1">GVMAG-M-3300023179-91</strain>
    </source>
</reference>
<accession>A0A6C0HBT2</accession>
<name>A0A6C0HBT2_9ZZZZ</name>